<accession>A0ABR2ZDP2</accession>
<dbReference type="InterPro" id="IPR050386">
    <property type="entry name" value="Glycosyl_hydrolase_5"/>
</dbReference>
<keyword evidence="4" id="KW-0732">Signal</keyword>
<evidence type="ECO:0000313" key="6">
    <source>
        <dbReference type="Proteomes" id="UP001437256"/>
    </source>
</evidence>
<dbReference type="PANTHER" id="PTHR31297">
    <property type="entry name" value="GLUCAN ENDO-1,6-BETA-GLUCOSIDASE B"/>
    <property type="match status" value="1"/>
</dbReference>
<evidence type="ECO:0000256" key="4">
    <source>
        <dbReference type="SAM" id="SignalP"/>
    </source>
</evidence>
<comment type="caution">
    <text evidence="5">The sequence shown here is derived from an EMBL/GenBank/DDBJ whole genome shotgun (WGS) entry which is preliminary data.</text>
</comment>
<dbReference type="Gene3D" id="3.20.20.80">
    <property type="entry name" value="Glycosidases"/>
    <property type="match status" value="2"/>
</dbReference>
<sequence>MKPFCLLLSLLLCCLTVVNAQPEKLYGVNLGSWLLIEPWMLPGEWLSMGGENCDNCADCIRSEFAFVKAFPDTADQKFAKHWDTWFNQADVDELVNLRINTARIPLGYWIVEPLVDRKNEFYPRGGLKSLRRGLSQLRKAGIEVILDHHALPGVQTPNQMFAGRCTSDVEFYTDKNYQRALTWTAVMTTLSHIDPEFSTVFAIEAVNEPIMDANMTPGYGQFQKNFVRTIRVVEAILGIYTFDPAVPELHFDQSDIATAFGKVASDSELQSKFPEQVLKAVAEAAPIVQEIVHDLVKDDSTLQFRGNNGGNRKPLVTNFMDINWQKNNPPNPADAAIGPIAFDNHLYYSFGGVADANEEAYLTSICNLKRVEADAELGNSPLWFGEWGLPTQFDATDEFLFKWADAQKLAYTKGAGWIFWNFKIEISKEANDTARQWSYFEGVRRGYLTKDPAQLHDPKVCEPYIQK</sequence>
<evidence type="ECO:0000256" key="2">
    <source>
        <dbReference type="ARBA" id="ARBA00022801"/>
    </source>
</evidence>
<name>A0ABR2ZDP2_9AGAR</name>
<keyword evidence="2" id="KW-0378">Hydrolase</keyword>
<feature type="chain" id="PRO_5047128857" evidence="4">
    <location>
        <begin position="21"/>
        <end position="467"/>
    </location>
</feature>
<gene>
    <name evidence="5" type="ORF">AAF712_014264</name>
</gene>
<dbReference type="Proteomes" id="UP001437256">
    <property type="component" value="Unassembled WGS sequence"/>
</dbReference>
<dbReference type="EMBL" id="JBBXMP010000255">
    <property type="protein sequence ID" value="KAL0059026.1"/>
    <property type="molecule type" value="Genomic_DNA"/>
</dbReference>
<evidence type="ECO:0000313" key="5">
    <source>
        <dbReference type="EMBL" id="KAL0059026.1"/>
    </source>
</evidence>
<keyword evidence="3" id="KW-0326">Glycosidase</keyword>
<comment type="similarity">
    <text evidence="1">Belongs to the glycosyl hydrolase 5 (cellulase A) family.</text>
</comment>
<dbReference type="PANTHER" id="PTHR31297:SF42">
    <property type="entry name" value="GLYCOSIDE HYDROLASE FAMILY 5 DOMAIN-CONTAINING PROTEIN"/>
    <property type="match status" value="1"/>
</dbReference>
<feature type="signal peptide" evidence="4">
    <location>
        <begin position="1"/>
        <end position="20"/>
    </location>
</feature>
<reference evidence="5 6" key="1">
    <citation type="submission" date="2024-05" db="EMBL/GenBank/DDBJ databases">
        <title>A draft genome resource for the thread blight pathogen Marasmius tenuissimus strain MS-2.</title>
        <authorList>
            <person name="Yulfo-Soto G.E."/>
            <person name="Baruah I.K."/>
            <person name="Amoako-Attah I."/>
            <person name="Bukari Y."/>
            <person name="Meinhardt L.W."/>
            <person name="Bailey B.A."/>
            <person name="Cohen S.P."/>
        </authorList>
    </citation>
    <scope>NUCLEOTIDE SEQUENCE [LARGE SCALE GENOMIC DNA]</scope>
    <source>
        <strain evidence="5 6">MS-2</strain>
    </source>
</reference>
<protein>
    <submittedName>
        <fullName evidence="5">Uncharacterized protein</fullName>
    </submittedName>
</protein>
<dbReference type="SUPFAM" id="SSF51445">
    <property type="entry name" value="(Trans)glycosidases"/>
    <property type="match status" value="1"/>
</dbReference>
<dbReference type="InterPro" id="IPR017853">
    <property type="entry name" value="GH"/>
</dbReference>
<organism evidence="5 6">
    <name type="scientific">Marasmius tenuissimus</name>
    <dbReference type="NCBI Taxonomy" id="585030"/>
    <lineage>
        <taxon>Eukaryota</taxon>
        <taxon>Fungi</taxon>
        <taxon>Dikarya</taxon>
        <taxon>Basidiomycota</taxon>
        <taxon>Agaricomycotina</taxon>
        <taxon>Agaricomycetes</taxon>
        <taxon>Agaricomycetidae</taxon>
        <taxon>Agaricales</taxon>
        <taxon>Marasmiineae</taxon>
        <taxon>Marasmiaceae</taxon>
        <taxon>Marasmius</taxon>
    </lineage>
</organism>
<proteinExistence type="inferred from homology"/>
<evidence type="ECO:0000256" key="3">
    <source>
        <dbReference type="ARBA" id="ARBA00023295"/>
    </source>
</evidence>
<keyword evidence="6" id="KW-1185">Reference proteome</keyword>
<evidence type="ECO:0000256" key="1">
    <source>
        <dbReference type="ARBA" id="ARBA00005641"/>
    </source>
</evidence>